<organism evidence="2 3">
    <name type="scientific">Paractinoplanes toevensis</name>
    <dbReference type="NCBI Taxonomy" id="571911"/>
    <lineage>
        <taxon>Bacteria</taxon>
        <taxon>Bacillati</taxon>
        <taxon>Actinomycetota</taxon>
        <taxon>Actinomycetes</taxon>
        <taxon>Micromonosporales</taxon>
        <taxon>Micromonosporaceae</taxon>
        <taxon>Paractinoplanes</taxon>
    </lineage>
</organism>
<evidence type="ECO:0000256" key="1">
    <source>
        <dbReference type="SAM" id="MobiDB-lite"/>
    </source>
</evidence>
<keyword evidence="3" id="KW-1185">Reference proteome</keyword>
<protein>
    <submittedName>
        <fullName evidence="2">Uncharacterized protein</fullName>
    </submittedName>
</protein>
<feature type="region of interest" description="Disordered" evidence="1">
    <location>
        <begin position="1"/>
        <end position="30"/>
    </location>
</feature>
<dbReference type="AlphaFoldDB" id="A0A919WDK0"/>
<gene>
    <name evidence="2" type="ORF">Ato02nite_100930</name>
</gene>
<feature type="compositionally biased region" description="Low complexity" evidence="1">
    <location>
        <begin position="1"/>
        <end position="13"/>
    </location>
</feature>
<name>A0A919WDK0_9ACTN</name>
<evidence type="ECO:0000313" key="3">
    <source>
        <dbReference type="Proteomes" id="UP000677082"/>
    </source>
</evidence>
<accession>A0A919WDK0</accession>
<dbReference type="EMBL" id="BOQN01000216">
    <property type="protein sequence ID" value="GIM98300.1"/>
    <property type="molecule type" value="Genomic_DNA"/>
</dbReference>
<proteinExistence type="predicted"/>
<dbReference type="Proteomes" id="UP000677082">
    <property type="component" value="Unassembled WGS sequence"/>
</dbReference>
<evidence type="ECO:0000313" key="2">
    <source>
        <dbReference type="EMBL" id="GIM98300.1"/>
    </source>
</evidence>
<reference evidence="2 3" key="1">
    <citation type="submission" date="2021-03" db="EMBL/GenBank/DDBJ databases">
        <title>Whole genome shotgun sequence of Actinoplanes toevensis NBRC 105298.</title>
        <authorList>
            <person name="Komaki H."/>
            <person name="Tamura T."/>
        </authorList>
    </citation>
    <scope>NUCLEOTIDE SEQUENCE [LARGE SCALE GENOMIC DNA]</scope>
    <source>
        <strain evidence="2 3">NBRC 105298</strain>
    </source>
</reference>
<comment type="caution">
    <text evidence="2">The sequence shown here is derived from an EMBL/GenBank/DDBJ whole genome shotgun (WGS) entry which is preliminary data.</text>
</comment>
<sequence>MAAASAGPSAAPPEGQTATVTGTRDKTPIPTVRAATLTKAWKSHWHTDLEVVQNDVVRVQRTTVDYPTGHGKLTLSVQQEGTGTNPSPSLVRCTLADNSLGTGFVKLTDTLVGKMVSDCWGAVLAPHERTQIADWLLANYKLDKYGVNRTQAFARFAVRLEAVPTSVSLYLLAK</sequence>